<dbReference type="EMBL" id="JXTB01000211">
    <property type="protein sequence ID" value="PON53104.1"/>
    <property type="molecule type" value="Genomic_DNA"/>
</dbReference>
<proteinExistence type="predicted"/>
<evidence type="ECO:0000313" key="2">
    <source>
        <dbReference type="Proteomes" id="UP000237105"/>
    </source>
</evidence>
<keyword evidence="2" id="KW-1185">Reference proteome</keyword>
<dbReference type="Proteomes" id="UP000237105">
    <property type="component" value="Unassembled WGS sequence"/>
</dbReference>
<dbReference type="AlphaFoldDB" id="A0A2P5BWD7"/>
<protein>
    <submittedName>
        <fullName evidence="1">Uncharacterized protein</fullName>
    </submittedName>
</protein>
<reference evidence="2" key="1">
    <citation type="submission" date="2016-06" db="EMBL/GenBank/DDBJ databases">
        <title>Parallel loss of symbiosis genes in relatives of nitrogen-fixing non-legume Parasponia.</title>
        <authorList>
            <person name="Van Velzen R."/>
            <person name="Holmer R."/>
            <person name="Bu F."/>
            <person name="Rutten L."/>
            <person name="Van Zeijl A."/>
            <person name="Liu W."/>
            <person name="Santuari L."/>
            <person name="Cao Q."/>
            <person name="Sharma T."/>
            <person name="Shen D."/>
            <person name="Roswanjaya Y."/>
            <person name="Wardhani T."/>
            <person name="Kalhor M.S."/>
            <person name="Jansen J."/>
            <person name="Van den Hoogen J."/>
            <person name="Gungor B."/>
            <person name="Hartog M."/>
            <person name="Hontelez J."/>
            <person name="Verver J."/>
            <person name="Yang W.-C."/>
            <person name="Schijlen E."/>
            <person name="Repin R."/>
            <person name="Schilthuizen M."/>
            <person name="Schranz E."/>
            <person name="Heidstra R."/>
            <person name="Miyata K."/>
            <person name="Fedorova E."/>
            <person name="Kohlen W."/>
            <person name="Bisseling T."/>
            <person name="Smit S."/>
            <person name="Geurts R."/>
        </authorList>
    </citation>
    <scope>NUCLEOTIDE SEQUENCE [LARGE SCALE GENOMIC DNA]</scope>
    <source>
        <strain evidence="2">cv. WU1-14</strain>
    </source>
</reference>
<sequence>MTTIQFGSLGEIQWMPFTRNEFWQDSPPSSVAEWNIECLVRSSKKVDFSPVRESRQEVVIAIALLYYTFQLQLVLGEK</sequence>
<gene>
    <name evidence="1" type="ORF">PanWU01x14_204840</name>
</gene>
<accession>A0A2P5BWD7</accession>
<comment type="caution">
    <text evidence="1">The sequence shown here is derived from an EMBL/GenBank/DDBJ whole genome shotgun (WGS) entry which is preliminary data.</text>
</comment>
<name>A0A2P5BWD7_PARAD</name>
<evidence type="ECO:0000313" key="1">
    <source>
        <dbReference type="EMBL" id="PON53104.1"/>
    </source>
</evidence>
<dbReference type="OrthoDB" id="10431090at2759"/>
<organism evidence="1 2">
    <name type="scientific">Parasponia andersonii</name>
    <name type="common">Sponia andersonii</name>
    <dbReference type="NCBI Taxonomy" id="3476"/>
    <lineage>
        <taxon>Eukaryota</taxon>
        <taxon>Viridiplantae</taxon>
        <taxon>Streptophyta</taxon>
        <taxon>Embryophyta</taxon>
        <taxon>Tracheophyta</taxon>
        <taxon>Spermatophyta</taxon>
        <taxon>Magnoliopsida</taxon>
        <taxon>eudicotyledons</taxon>
        <taxon>Gunneridae</taxon>
        <taxon>Pentapetalae</taxon>
        <taxon>rosids</taxon>
        <taxon>fabids</taxon>
        <taxon>Rosales</taxon>
        <taxon>Cannabaceae</taxon>
        <taxon>Parasponia</taxon>
    </lineage>
</organism>